<dbReference type="InterPro" id="IPR011611">
    <property type="entry name" value="PfkB_dom"/>
</dbReference>
<sequence length="335" mass="36722">MSFSTFGEIMLRLVPTGQADRLSTTSLFAVDYAGSESNVAVSLACLGNNVQFISKLPDNPMGQAARQSLDRFHVSTENILEGGHRIGTYFIELGSSIRPSRVVYDRAESAIAGIKEGEFDWEHILKNQKWLHVSGITPALSKQCAEECLLAVQTAEEMGVKVSFDLNYRRSLWENSDTAKTIFNRILQHTDLVFGNIGVLKDVYGLTFNGNNHTDQTLDALRKARHVFGVKQLAFTIRDHSSASVNQVGGAFISGDEPIISNTYSIEITDRFGTGDAFAAGFLHALGNGWHQQKAIDFATAAFALKHTMIGDIHTSSEQEINSIVEGNISGHVIR</sequence>
<evidence type="ECO:0000313" key="5">
    <source>
        <dbReference type="EMBL" id="SDE50375.1"/>
    </source>
</evidence>
<dbReference type="Proteomes" id="UP000199109">
    <property type="component" value="Unassembled WGS sequence"/>
</dbReference>
<protein>
    <submittedName>
        <fullName evidence="5">2-dehydro-3-deoxygluconokinase</fullName>
    </submittedName>
</protein>
<accession>A0A1G7DHV3</accession>
<feature type="domain" description="Carbohydrate kinase PfkB" evidence="4">
    <location>
        <begin position="5"/>
        <end position="312"/>
    </location>
</feature>
<evidence type="ECO:0000259" key="4">
    <source>
        <dbReference type="Pfam" id="PF00294"/>
    </source>
</evidence>
<comment type="similarity">
    <text evidence="1">Belongs to the carbohydrate kinase PfkB family.</text>
</comment>
<keyword evidence="2" id="KW-0808">Transferase</keyword>
<dbReference type="Gene3D" id="3.40.1190.20">
    <property type="match status" value="1"/>
</dbReference>
<evidence type="ECO:0000313" key="6">
    <source>
        <dbReference type="Proteomes" id="UP000199109"/>
    </source>
</evidence>
<reference evidence="5 6" key="1">
    <citation type="submission" date="2016-10" db="EMBL/GenBank/DDBJ databases">
        <authorList>
            <person name="de Groot N.N."/>
        </authorList>
    </citation>
    <scope>NUCLEOTIDE SEQUENCE [LARGE SCALE GENOMIC DNA]</scope>
    <source>
        <strain evidence="5 6">DSM 23421</strain>
    </source>
</reference>
<dbReference type="GO" id="GO:0016301">
    <property type="term" value="F:kinase activity"/>
    <property type="evidence" value="ECO:0007669"/>
    <property type="project" value="UniProtKB-KW"/>
</dbReference>
<evidence type="ECO:0000256" key="1">
    <source>
        <dbReference type="ARBA" id="ARBA00010688"/>
    </source>
</evidence>
<dbReference type="PANTHER" id="PTHR43320">
    <property type="entry name" value="SUGAR KINASE"/>
    <property type="match status" value="1"/>
</dbReference>
<gene>
    <name evidence="5" type="ORF">SAMN05421636_105306</name>
</gene>
<dbReference type="OrthoDB" id="9813569at2"/>
<dbReference type="PANTHER" id="PTHR43320:SF2">
    <property type="entry name" value="2-DEHYDRO-3-DEOXYGLUCONOKINASE_2-DEHYDRO-3-DEOXYGALACTONOKINASE"/>
    <property type="match status" value="1"/>
</dbReference>
<evidence type="ECO:0000256" key="3">
    <source>
        <dbReference type="ARBA" id="ARBA00022777"/>
    </source>
</evidence>
<keyword evidence="6" id="KW-1185">Reference proteome</keyword>
<name>A0A1G7DHV3_9FLAO</name>
<dbReference type="EMBL" id="FNAO01000005">
    <property type="protein sequence ID" value="SDE50375.1"/>
    <property type="molecule type" value="Genomic_DNA"/>
</dbReference>
<proteinExistence type="inferred from homology"/>
<dbReference type="InterPro" id="IPR052700">
    <property type="entry name" value="Carb_kinase_PfkB-like"/>
</dbReference>
<evidence type="ECO:0000256" key="2">
    <source>
        <dbReference type="ARBA" id="ARBA00022679"/>
    </source>
</evidence>
<organism evidence="5 6">
    <name type="scientific">Pricia antarctica</name>
    <dbReference type="NCBI Taxonomy" id="641691"/>
    <lineage>
        <taxon>Bacteria</taxon>
        <taxon>Pseudomonadati</taxon>
        <taxon>Bacteroidota</taxon>
        <taxon>Flavobacteriia</taxon>
        <taxon>Flavobacteriales</taxon>
        <taxon>Flavobacteriaceae</taxon>
        <taxon>Pricia</taxon>
    </lineage>
</organism>
<dbReference type="STRING" id="641691.SAMN05421636_105306"/>
<dbReference type="CDD" id="cd01166">
    <property type="entry name" value="KdgK"/>
    <property type="match status" value="1"/>
</dbReference>
<keyword evidence="3 5" id="KW-0418">Kinase</keyword>
<dbReference type="RefSeq" id="WP_091868754.1">
    <property type="nucleotide sequence ID" value="NZ_FNAO01000005.1"/>
</dbReference>
<dbReference type="SUPFAM" id="SSF53613">
    <property type="entry name" value="Ribokinase-like"/>
    <property type="match status" value="1"/>
</dbReference>
<dbReference type="AlphaFoldDB" id="A0A1G7DHV3"/>
<dbReference type="Pfam" id="PF00294">
    <property type="entry name" value="PfkB"/>
    <property type="match status" value="1"/>
</dbReference>
<dbReference type="InterPro" id="IPR029056">
    <property type="entry name" value="Ribokinase-like"/>
</dbReference>